<reference evidence="13 14" key="1">
    <citation type="submission" date="2015-09" db="EMBL/GenBank/DDBJ databases">
        <title>Genome sequence, genome mining and natural product profiling of a biocontrol bacterium Streptomyces malaysiensis F913.</title>
        <authorList>
            <person name="Xu Y."/>
            <person name="Wei J."/>
            <person name="Xie J."/>
            <person name="Li T."/>
            <person name="Zhou Z."/>
        </authorList>
    </citation>
    <scope>NUCLEOTIDE SEQUENCE [LARGE SCALE GENOMIC DNA]</scope>
    <source>
        <strain evidence="13 14">F913</strain>
    </source>
</reference>
<dbReference type="SMART" id="SM00829">
    <property type="entry name" value="PKS_ER"/>
    <property type="match status" value="1"/>
</dbReference>
<evidence type="ECO:0000313" key="13">
    <source>
        <dbReference type="EMBL" id="PNG95038.1"/>
    </source>
</evidence>
<keyword evidence="4" id="KW-0808">Transferase</keyword>
<feature type="compositionally biased region" description="Low complexity" evidence="9">
    <location>
        <begin position="6001"/>
        <end position="6026"/>
    </location>
</feature>
<keyword evidence="2" id="KW-0596">Phosphopantetheine</keyword>
<dbReference type="SMART" id="SM00822">
    <property type="entry name" value="PKS_KR"/>
    <property type="match status" value="2"/>
</dbReference>
<dbReference type="InterPro" id="IPR009081">
    <property type="entry name" value="PP-bd_ACP"/>
</dbReference>
<feature type="region of interest" description="Disordered" evidence="9">
    <location>
        <begin position="5830"/>
        <end position="5863"/>
    </location>
</feature>
<dbReference type="PROSITE" id="PS50075">
    <property type="entry name" value="CARRIER"/>
    <property type="match status" value="4"/>
</dbReference>
<feature type="region of interest" description="Disordered" evidence="9">
    <location>
        <begin position="5994"/>
        <end position="6049"/>
    </location>
</feature>
<dbReference type="Gene3D" id="3.40.50.720">
    <property type="entry name" value="NAD(P)-binding Rossmann-like Domain"/>
    <property type="match status" value="2"/>
</dbReference>
<dbReference type="InterPro" id="IPR050091">
    <property type="entry name" value="PKS_NRPS_Biosynth_Enz"/>
</dbReference>
<name>A0A2J7Z458_STRMQ</name>
<feature type="active site" description="Proton acceptor; for dehydratase activity" evidence="8">
    <location>
        <position position="3468"/>
    </location>
</feature>
<evidence type="ECO:0000256" key="6">
    <source>
        <dbReference type="ARBA" id="ARBA00023268"/>
    </source>
</evidence>
<dbReference type="Pfam" id="PF00698">
    <property type="entry name" value="Acyl_transf_1"/>
    <property type="match status" value="4"/>
</dbReference>
<feature type="domain" description="Ketosynthase family 3 (KS3)" evidence="11">
    <location>
        <begin position="2536"/>
        <end position="2963"/>
    </location>
</feature>
<dbReference type="Pfam" id="PF16197">
    <property type="entry name" value="KAsynt_C_assoc"/>
    <property type="match status" value="4"/>
</dbReference>
<dbReference type="InterPro" id="IPR036291">
    <property type="entry name" value="NAD(P)-bd_dom_sf"/>
</dbReference>
<protein>
    <submittedName>
        <fullName evidence="13">Erythronolide synthase</fullName>
    </submittedName>
</protein>
<dbReference type="SUPFAM" id="SSF53901">
    <property type="entry name" value="Thiolase-like"/>
    <property type="match status" value="4"/>
</dbReference>
<dbReference type="InterPro" id="IPR049551">
    <property type="entry name" value="PKS_DH_C"/>
</dbReference>
<dbReference type="CDD" id="cd00833">
    <property type="entry name" value="PKS"/>
    <property type="match status" value="4"/>
</dbReference>
<dbReference type="CDD" id="cd05195">
    <property type="entry name" value="enoyl_red"/>
    <property type="match status" value="1"/>
</dbReference>
<feature type="region of interest" description="Disordered" evidence="9">
    <location>
        <begin position="50"/>
        <end position="73"/>
    </location>
</feature>
<dbReference type="Pfam" id="PF08240">
    <property type="entry name" value="ADH_N"/>
    <property type="match status" value="1"/>
</dbReference>
<dbReference type="Pfam" id="PF00550">
    <property type="entry name" value="PP-binding"/>
    <property type="match status" value="4"/>
</dbReference>
<dbReference type="Gene3D" id="3.40.366.10">
    <property type="entry name" value="Malonyl-Coenzyme A Acyl Carrier Protein, domain 2"/>
    <property type="match status" value="4"/>
</dbReference>
<dbReference type="SUPFAM" id="SSF47336">
    <property type="entry name" value="ACP-like"/>
    <property type="match status" value="4"/>
</dbReference>
<dbReference type="Pfam" id="PF22953">
    <property type="entry name" value="SpnB_Rossmann"/>
    <property type="match status" value="1"/>
</dbReference>
<dbReference type="InterPro" id="IPR018201">
    <property type="entry name" value="Ketoacyl_synth_AS"/>
</dbReference>
<feature type="domain" description="Carrier" evidence="10">
    <location>
        <begin position="3769"/>
        <end position="3844"/>
    </location>
</feature>
<feature type="active site" description="Proton acceptor; for dehydratase activity" evidence="8">
    <location>
        <position position="4799"/>
    </location>
</feature>
<dbReference type="Pfam" id="PF21089">
    <property type="entry name" value="PKS_DH_N"/>
    <property type="match status" value="2"/>
</dbReference>
<keyword evidence="6" id="KW-0511">Multifunctional enzyme</keyword>
<dbReference type="EMBL" id="LJIW01000001">
    <property type="protein sequence ID" value="PNG95038.1"/>
    <property type="molecule type" value="Genomic_DNA"/>
</dbReference>
<dbReference type="InterPro" id="IPR055123">
    <property type="entry name" value="SpnB-like_Rossmann"/>
</dbReference>
<gene>
    <name evidence="13" type="ORF">SMF913_11063</name>
</gene>
<feature type="domain" description="PKS/mFAS DH" evidence="12">
    <location>
        <begin position="3436"/>
        <end position="3721"/>
    </location>
</feature>
<feature type="domain" description="Carrier" evidence="10">
    <location>
        <begin position="2442"/>
        <end position="2517"/>
    </location>
</feature>
<dbReference type="Gene3D" id="3.40.47.10">
    <property type="match status" value="4"/>
</dbReference>
<dbReference type="Pfam" id="PF08659">
    <property type="entry name" value="KR"/>
    <property type="match status" value="2"/>
</dbReference>
<dbReference type="InterPro" id="IPR020806">
    <property type="entry name" value="PKS_PP-bd"/>
</dbReference>
<dbReference type="InterPro" id="IPR049552">
    <property type="entry name" value="PKS_DH_N"/>
</dbReference>
<dbReference type="InterPro" id="IPR006162">
    <property type="entry name" value="Ppantetheine_attach_site"/>
</dbReference>
<dbReference type="PROSITE" id="PS00012">
    <property type="entry name" value="PHOSPHOPANTETHEINE"/>
    <property type="match status" value="2"/>
</dbReference>
<dbReference type="PANTHER" id="PTHR43775:SF51">
    <property type="entry name" value="INACTIVE PHENOLPHTHIOCEROL SYNTHESIS POLYKETIDE SYNTHASE TYPE I PKS1-RELATED"/>
    <property type="match status" value="1"/>
</dbReference>
<dbReference type="SUPFAM" id="SSF52151">
    <property type="entry name" value="FabD/lysophospholipase-like"/>
    <property type="match status" value="4"/>
</dbReference>
<dbReference type="SMART" id="SM00827">
    <property type="entry name" value="PKS_AT"/>
    <property type="match status" value="4"/>
</dbReference>
<dbReference type="SMART" id="SM00823">
    <property type="entry name" value="PKS_PP"/>
    <property type="match status" value="4"/>
</dbReference>
<dbReference type="InterPro" id="IPR032821">
    <property type="entry name" value="PKS_assoc"/>
</dbReference>
<evidence type="ECO:0000259" key="10">
    <source>
        <dbReference type="PROSITE" id="PS50075"/>
    </source>
</evidence>
<dbReference type="InterPro" id="IPR020841">
    <property type="entry name" value="PKS_Beta-ketoAc_synthase_dom"/>
</dbReference>
<dbReference type="SUPFAM" id="SSF51735">
    <property type="entry name" value="NAD(P)-binding Rossmann-fold domains"/>
    <property type="match status" value="5"/>
</dbReference>
<dbReference type="FunFam" id="3.40.366.10:FF:000002">
    <property type="entry name" value="Probable polyketide synthase 2"/>
    <property type="match status" value="4"/>
</dbReference>
<dbReference type="InterPro" id="IPR042104">
    <property type="entry name" value="PKS_dehydratase_sf"/>
</dbReference>
<dbReference type="GO" id="GO:0033068">
    <property type="term" value="P:macrolide biosynthetic process"/>
    <property type="evidence" value="ECO:0007669"/>
    <property type="project" value="UniProtKB-ARBA"/>
</dbReference>
<dbReference type="RefSeq" id="WP_180990562.1">
    <property type="nucleotide sequence ID" value="NZ_LJIW01000001.1"/>
</dbReference>
<organism evidence="13 14">
    <name type="scientific">Streptomyces malaysiensis</name>
    <dbReference type="NCBI Taxonomy" id="92644"/>
    <lineage>
        <taxon>Bacteria</taxon>
        <taxon>Bacillati</taxon>
        <taxon>Actinomycetota</taxon>
        <taxon>Actinomycetes</taxon>
        <taxon>Kitasatosporales</taxon>
        <taxon>Streptomycetaceae</taxon>
        <taxon>Streptomyces</taxon>
        <taxon>Streptomyces violaceusniger group</taxon>
    </lineage>
</organism>
<dbReference type="Gene3D" id="1.10.1200.10">
    <property type="entry name" value="ACP-like"/>
    <property type="match status" value="4"/>
</dbReference>
<dbReference type="GO" id="GO:0016491">
    <property type="term" value="F:oxidoreductase activity"/>
    <property type="evidence" value="ECO:0007669"/>
    <property type="project" value="InterPro"/>
</dbReference>
<dbReference type="GO" id="GO:0031177">
    <property type="term" value="F:phosphopantetheine binding"/>
    <property type="evidence" value="ECO:0007669"/>
    <property type="project" value="InterPro"/>
</dbReference>
<feature type="region of interest" description="N-terminal hotdog fold" evidence="8">
    <location>
        <begin position="4767"/>
        <end position="4891"/>
    </location>
</feature>
<keyword evidence="7" id="KW-0012">Acyltransferase</keyword>
<dbReference type="Pfam" id="PF14765">
    <property type="entry name" value="PS-DH"/>
    <property type="match status" value="2"/>
</dbReference>
<feature type="domain" description="PKS/mFAS DH" evidence="12">
    <location>
        <begin position="4767"/>
        <end position="5050"/>
    </location>
</feature>
<dbReference type="CDD" id="cd08956">
    <property type="entry name" value="KR_3_FAS_SDR_x"/>
    <property type="match status" value="1"/>
</dbReference>
<feature type="compositionally biased region" description="Low complexity" evidence="9">
    <location>
        <begin position="51"/>
        <end position="73"/>
    </location>
</feature>
<feature type="domain" description="Ketosynthase family 3 (KS3)" evidence="11">
    <location>
        <begin position="13"/>
        <end position="447"/>
    </location>
</feature>
<comment type="caution">
    <text evidence="13">The sequence shown here is derived from an EMBL/GenBank/DDBJ whole genome shotgun (WGS) entry which is preliminary data.</text>
</comment>
<comment type="pathway">
    <text evidence="1">Antibiotic biosynthesis.</text>
</comment>
<feature type="region of interest" description="C-terminal hotdog fold" evidence="8">
    <location>
        <begin position="4908"/>
        <end position="5050"/>
    </location>
</feature>
<dbReference type="Gene3D" id="3.30.70.3290">
    <property type="match status" value="4"/>
</dbReference>
<evidence type="ECO:0000256" key="5">
    <source>
        <dbReference type="ARBA" id="ARBA00023194"/>
    </source>
</evidence>
<feature type="region of interest" description="C-terminal hotdog fold" evidence="8">
    <location>
        <begin position="3583"/>
        <end position="3721"/>
    </location>
</feature>
<feature type="region of interest" description="N-terminal hotdog fold" evidence="8">
    <location>
        <begin position="3436"/>
        <end position="3560"/>
    </location>
</feature>
<feature type="domain" description="Ketosynthase family 3 (KS3)" evidence="11">
    <location>
        <begin position="3866"/>
        <end position="4292"/>
    </location>
</feature>
<dbReference type="SMART" id="SM00825">
    <property type="entry name" value="PKS_KS"/>
    <property type="match status" value="4"/>
</dbReference>
<dbReference type="InterPro" id="IPR016036">
    <property type="entry name" value="Malonyl_transacylase_ACP-bd"/>
</dbReference>
<evidence type="ECO:0000256" key="4">
    <source>
        <dbReference type="ARBA" id="ARBA00022679"/>
    </source>
</evidence>
<dbReference type="InterPro" id="IPR020843">
    <property type="entry name" value="ER"/>
</dbReference>
<evidence type="ECO:0000256" key="7">
    <source>
        <dbReference type="ARBA" id="ARBA00023315"/>
    </source>
</evidence>
<feature type="domain" description="Carrier" evidence="10">
    <location>
        <begin position="954"/>
        <end position="1029"/>
    </location>
</feature>
<dbReference type="Pfam" id="PF00109">
    <property type="entry name" value="ketoacyl-synt"/>
    <property type="match status" value="4"/>
</dbReference>
<evidence type="ECO:0000259" key="11">
    <source>
        <dbReference type="PROSITE" id="PS52004"/>
    </source>
</evidence>
<evidence type="ECO:0000313" key="14">
    <source>
        <dbReference type="Proteomes" id="UP000236520"/>
    </source>
</evidence>
<dbReference type="PROSITE" id="PS52004">
    <property type="entry name" value="KS3_2"/>
    <property type="match status" value="4"/>
</dbReference>
<dbReference type="InterPro" id="IPR036736">
    <property type="entry name" value="ACP-like_sf"/>
</dbReference>
<keyword evidence="5" id="KW-0045">Antibiotic biosynthesis</keyword>
<dbReference type="GO" id="GO:0004312">
    <property type="term" value="F:fatty acid synthase activity"/>
    <property type="evidence" value="ECO:0007669"/>
    <property type="project" value="TreeGrafter"/>
</dbReference>
<dbReference type="InterPro" id="IPR020807">
    <property type="entry name" value="PKS_DH"/>
</dbReference>
<evidence type="ECO:0000256" key="8">
    <source>
        <dbReference type="PROSITE-ProRule" id="PRU01363"/>
    </source>
</evidence>
<feature type="active site" description="Proton donor; for dehydratase activity" evidence="8">
    <location>
        <position position="4969"/>
    </location>
</feature>
<dbReference type="Gene3D" id="3.40.50.11460">
    <property type="match status" value="1"/>
</dbReference>
<keyword evidence="3" id="KW-0597">Phosphoprotein</keyword>
<dbReference type="Pfam" id="PF02801">
    <property type="entry name" value="Ketoacyl-synt_C"/>
    <property type="match status" value="4"/>
</dbReference>
<evidence type="ECO:0000256" key="1">
    <source>
        <dbReference type="ARBA" id="ARBA00004792"/>
    </source>
</evidence>
<dbReference type="SUPFAM" id="SSF50129">
    <property type="entry name" value="GroES-like"/>
    <property type="match status" value="1"/>
</dbReference>
<dbReference type="CDD" id="cd08952">
    <property type="entry name" value="KR_1_SDR_x"/>
    <property type="match status" value="1"/>
</dbReference>
<feature type="active site" description="Proton donor; for dehydratase activity" evidence="8">
    <location>
        <position position="3644"/>
    </location>
</feature>
<proteinExistence type="predicted"/>
<accession>A0A2J7Z458</accession>
<keyword evidence="14" id="KW-1185">Reference proteome</keyword>
<dbReference type="InterPro" id="IPR016039">
    <property type="entry name" value="Thiolase-like"/>
</dbReference>
<dbReference type="Gene3D" id="3.90.180.10">
    <property type="entry name" value="Medium-chain alcohol dehydrogenases, catalytic domain"/>
    <property type="match status" value="1"/>
</dbReference>
<dbReference type="PANTHER" id="PTHR43775">
    <property type="entry name" value="FATTY ACID SYNTHASE"/>
    <property type="match status" value="1"/>
</dbReference>
<dbReference type="FunFam" id="3.40.50.720:FF:000209">
    <property type="entry name" value="Polyketide synthase Pks12"/>
    <property type="match status" value="1"/>
</dbReference>
<sequence>MKGSDGTSPSTTDAPIAVVGLSCRLPGAPDPATFRQLLRDGADAITEAPEGRWGAGADTGTDTDTGTGTVATRRGGFLDRDRIDHFDAAFFGISPREAAAMDPQQRLTLELTWEALEDAGIIPDRLRDSRTGVYIGVIADDYATLIRRGGPAAIDRHSFTGLHRGIIANRVSHHLGLRGPSLTLDAGQASSLAAIHLACESIRRGETSIAIAGGVHLNLVPESDVSAARFGALSPDGVTYAFDARANGFVRGEGGGVVVLKPLADALADGDPVYCVIRGSALNNDGGGDHLATPHQAAQEDLLRRAYQQAGVDPADVQYVELHGTGTKVGDPVEAAALGAVLGVARPTGAPLRVGSAKTNVGHLEGAAGVVGFIKTALGLKHGELFPSLNFRTPNPDIPLDQLNLRVQTTSEPWTADPDTPDTRKPLTAGVSSFGVGGTNCHVVLSGAPEPAVAPDAVESAPEGVWGRIPWVVSGRSEAALPAQAGRLASYAEERPELSAEDIGLSLATTRSAFEHRAVVLADDRGGLVGGVAALAEGRDAAGVVRGVVAGADGRAVLVFPGQGSQWVGMAAGLLESSPVFAQRVDECAAALAPFVDWSLVDVLRGEEGAAAALERADVVQPALFAVMVSLAELWRSYGVEPAAVVGHSLGEVAAACVAGALSLEDATRVVALWSKAQRALSGRGAMASVSLPVGEVRERLVAWGGRLSVAAVNGPSAVVVSGAADALDELLAWCEAEEVWARRISVDYASHCAYVEDIEGELLRELAGISPRSSSVPFYSTVTGGTLDTAGLDAGYWYRNLRHTVRFEETVRALLTDGFQVFIEASAHPVLTMGVEQTAEDHGTRVTAVGSLRRDAGGLGRFLTSVAEAYVGGAAVDWARMFAGTGARRVELPTYAFQRQRHWLDVQVQPQPSPHIEADAIDPRGGENHTSATDTASLLRTRLVALNDLQQGEMLADLVCDQVATALGYEGREAVDLGRTFQALGFDSVGAVDFRNRLNTATGLRLPTTLLFDHPTPQALVRHLRDALLGDDGRETAASVPVGAALDEPIAIVGMSCRYPGGVRSPEELWQLIAAGGDAIGTFPADRGWDLSGLYDSDPGRARTTYTREGGFLYDAGDFDANFFGISPREALAMDPQQRLLLETSWEVFERAGIDPAGREKSRTGVFVGAMAQDYGPRMHDASDELQGYLLTGNTVSVTSGRISYAMGFEGPAMTVDTACSSSLVALHLAVQSLRQGECALALAGGVTVMSMPGLFVEFGRQQGLAPDGRCKPFASAADGTGFAEGAGMLLLERLSDARRNGHQVLAVVRGSAINQDGASNGLTAPNGPSQQRVIRAALANARLSPADVDVVEAHGTGTALGDPIEAEALLATYGRERGAEDRPLWLGSVKSNIGHTQAAAGVAGVMKMVLAMRHGVLPKSLHVDEPSPHVDWSAGAVELLTDAVEWPETARPWRAGVSSFGISGTNAHVLVEQAPAELGVVEPVDEGREAPAPVPWVVSAKSEGALRAQAERLLSAVSGGMAAEASVVDVASSLVTTRSAFEHRAVVLAGDGEGFAAGLEAVVEGVPAGGVVRGSVVSGKLAVLFSGQGSQRVGMGWELYEAFPVFAEAFDEVCGRFDGLLERPLREVIGGDVEGLDETAFTQCGLFAVEVALFRLVESWGVRPDFVAGHSIGELVAAYVAGVLSLADACVLVAARGRLMQALPSGGVMVSVQAAEPDVLPLLAGREAEVSVAAVNGPRSTVISGSESAVMEIAGQFEAQGVKTKRLRVSHAFHSPLMEPMLAEFRQVAEGLSYAPPRIPVVSNVSGQVADVEALCSAEYWVRHVREAVRFADGVRSLADAGVTTFLELGPDGVLSGMGQECVSDAVFASALRDGRGEVASIQEALAEIYVRGRQVDWSAVLAPARPRRVELPTYAFQRERFWLEPVRTGTAPAAAPAVDRWSHRVSWSPVSDVAGALTGTWLVAVPAGLAGDEWVVACVAALAGRGALPVVVELEHDDADRAVMADRLRGALDEADVSGAGGVLSLLALAEGRHGEYGAVPLGVALTLSLLQAVGDVGVGGRVWCVTRGAVAVGGSESPLSVDQAAVWGLGRVAGLEAPERWGGLVDLPEVWDARVADRLVDVVSGRVGEVEVAVRASGVFARRIVRASVGGGGVGGWVPSGTVLVTGGTGALGGHVARWLAGSGAEHLLLVSRRGPGAEGVDELCAELRGVGVRVTVVACDVGDREALGGVLARVPVEFPLTAVVHAAGVLDDGVLDGLSVGRFEGVLRAKSEAAWHLHELTCELGLSAFVLFSSFSGVVGAAGQANYAAANAVLDALAEWRRGAGLPATSVAWGPWADNGMAEGVADRWRRHGLPAMDPESAVAALEKSVNHPAAASLILADVEWDTLARTMADARSRRLLNDLTAHGSSDAPHEETTADGSLRRRLAGLGTAEQDRVLLELVRSHVAAVLGHRRPEAIDADRAFKELGFDSLAAVTLRNRLNAATGLSLPSTLLFDHPTVTALVKLLRTEVLGLRNGADAAVPAAVVIGDEPVAIVAMSCRFPGEVRTPEDLWQLLLAGREVLTEFPADRGWDLDTLYGPDPDEHGKSYVREGGFLEGAGDFDPKFFGISPREAVAMDPQQRLLLETSWEAFERAGIDPTLLRGSRTGVFVGSNGQDYGTSLRQAPSEHVEGHLVTSSAASVVSGRISYTFGFEGPAVTVDTACSSSLVALHLAAQSLRLGECSLALAGGVTVMSTPELFVEFSRQRGLAADGRCKAFAAAADGTGWGEGAGLLLLERLSDARRNGHQILAVVRGSAVNQDGASNGLTAPSGPSQQRVIRAALANAGLSAADVDVVEAHGTGTTLGDPIEAQALLATYGQERPEERPLRLGSIKSNIGHTQAAAGVAGIIKSVLAMRHGVLPRTLHIDEPSPHVDWSAGAVELLTAPMAWPETGRPRRAGVSSFGVSGTNAHVILEQGPLEPDAATETTSEPAVVPWVVSARSDAGLRDQAARLLAMVGDEAGPESLDVGLSLVTTRALFEGRAVVLGGDRTVLINGLSALAEGRETAGVVHGVASGPSDRVAFVFPGQGSQWVGMAAGLLESSPVFAERVGECAAALAPFVEWSLGDVLRGGEGAAEALERVDVVQPALFAVMVSLAELWRSYGVEPAAVIGHSQGEIAAACVAGALSLEDAARVVALRSRALRALSGRGGMVSVSLHVEAVRERLVRWGERLSVAAVNGPSAVVVSGDADALDELLAACEAEGIRGRRIPVDYASHCAHVEAIEDELQQALAGIAPRSSSVPFYSTVSASVLDTQELDAGYWYRNLRRTVRFEETVRALLADGFDTFIEVSAHPVLTMGVEQTAQDHGTHITAVGSLRRDEGGLDRFATSLAEAYVGGAAVDWSVMFAGTGARRVDLPTYAFQHQRYWVQPSPATADVSSAGLVSADHPLLGAATALPDSDGWLLTGRLSLRTHPWLAEHAVLGRALLPASAFVELALRAGDATGCDRVDELTLEAPLVLHEQGAVQIQLTVGAADEGGGRPLRMYARTEDAAHRPWTRHASGTLIHSEARGEADSPATALNPAADLSVWPPTGAEAVDTAGFYERLADAGVAYGPVFRGVRTVWRRGDELFAEVVLPEEARGEVPRFGIHPALLDTALQPGLAPLSGDADGIRLPFLWSGVSLHATGASTLRVRLSRKGTDTLSALVADPAGTPVATVDALVARPVTEEQFTAATAEPGDVRPERATVVRRALAQVAPGAEEASLRQRLLSVGGDAERERMVLRMVQDQAATVLGYSAPDAVEPEISFKEHGFDSLTAVELRNRLNVATGERLPATLVFDYPTPAALAEYLRTELLGLQKGDAPSVPTPVTRAEPDDDPIAIVAMGCRLPGGVHSPEDLWDLLTEGRDAISGFPEDRGWELDGLYDPDPEVSGKTYARHGGFVDGAGEFDAAFFGISPREAVAMDPQHRLLLETSWETFERAGIDPASLRGSQTGVFVGAGSHGYGAGPIRPSSGVEGYLLTGNALSVTSGRLAYAFGFEGPAVAVDTACSSSLVALHLAAQSLRQGECSLALAGGTAVMSTPWTFVGFSRQRGLAPDGRCKPFSAAADGFGPAEGVGVLLLERLSDARRNGHQVLAVVRGTAVNQDGASNGLTAPNGPSQQRVIRAALANARLSAAEVDAVEAHGTGTKLGDPIEAQALLATYGTGRPEERPLLLGSVKSNIGHTQAAAGVAGVIKMVLGMRHGLLPRTLHLDEPSPHVDWSTGGVRLLTDDMPWPETGRPRRAAVSAFGMSGTNAHAVLEQAPFEEAPSPGVDDDTLAAELPEITPWVISGRSDTAVEAQAQRLLTHMRERRELSPTDIGLSLATTRSVFEHRAVVLAGDGDGILNGLGALAEGHAAPGVVRGTAAARDHAVLVFPGQGWQWVGMAAGLLESSPVFAERIGECAAALAPFVEWSLVDVLGDAAALERVDMVQPVLWAVMVSLAEVWRSYGVEPAAVIGHSQGEIAAACVAGALSLEDAAKVVALRSKALRALSGRGGMVSVSLPVEEVRERLAMWGERLSVAAVNGPSAVVVSGDADALEELLALCEVEGIRARRVPVDYASHCAHVEAIEDELRQVLAGIGPRPSSVPFYSTVTGGMLDTTALDAGYWYRNLRQTVRFDETVRALLSDGFQVFIEASAHPVLTMGVEQTAEDQGVRVTAVGSLRRDEGGLERFLTSLAEAYVGGASVDWAGLFTGTTARRVDLPTYAFQRTHFWLESETAEAGDVSSVGLDSAGHPLLGAAVPLPGSDGFLLTGRLSLRTHPWLADHAVLGRAILPGTAFVELATRAGDAVGCDRLEELTLEAPLVLPDEGAVQVQLVVNGPAQDGQREFGVYARRDNAPNASWTCHAKGMLAPASGAVIEATDPADLITWPPPGAEVVETAGFYEDVAATGLAYGPVFRGLRAVWRKGDEVFAEVALPEDSRADAARFGLHPALLDTALHAWLVCAAAKKGGAADGIRLPFVWSGVSLYATGATSLRVRLARAGADGMSVLVADAAGTPVATADALVTRPVSEAQLAASTDDGESLYRVEWLATPATDPAPAATLATDRCAVAGPDAFGLARALKAADGSVEEHADLAALEAHVRSGAPTPDLVFVTMSSGAGEDIVPATRTVAHRTLGLVRGWLAEDRFAGARLVFVTRGALATEDGADPRDLAAAPVWGLVRSAQAEHPDRFVLLDVDGGEPSLAVVHQAVSTGEPQLAVRGAEVLVPRLVPGAAKGVLTPADGAETWRLEASGTGTLEGLTLATATDATRELGEHEVRVAVRATGLNFRDVLICLGMYPDEAMMGGEGAGVVVATGPGVTSLAVGDRVMGLWSGGFGPLAVVDQRTLVRIPDGWSFTEAASVPIVFVTALYALRELAGVRRGESLLVHAAAGGVGMAAVRLARAWGVEVFATASETKWDVLRDLGLDEAHIASSRTVEFERRFRDSSAGRGVDVVLDSLSGEFVDASLRLLGEGGRFIEMGKTDVRSADAVAAAHPGVLYRAFDLAEAGPERIGEMLAEIVALFERGVLEPLPTRVWDVRRAPEAFRFMSQARHVGKLVLSVPAALDPEGTVLITGAGGVLGGIIARHLVAERGIHRLLLVGRRGRAAESLAGLEAELTALGASVIVAACDVADREALADLLAELPDGHGLTGVVHAAGVLDDGTVASLTPERLDAVLRAKVDGAWHLHELTRRFDVAMFALFSSTAGVLGSAGQANYAAANTFLDGLAQRRRAMGLPGVSLAWGMWAERTGMTEHLGQADLSRMTRVGVVPFPSEEGLRLFDTAGRLAEGVVVPARLDLGHLAAADDTTPVPPLLNGLIRRPAPPRRASAQDDPGSKEAPLARRLAGLGQGERRRTLLRLVQEHAATVLGHGTPSSVVTDRGFLELGFDSLTAVELRNRLNAATGLRLPATLIFDYPTPAALAGHLGEEIAPVAVGDQSDMAAELDRLEAALLGTDTAADDATRAMVTGRLKRLLSRWDGDRGGSAPNGAANAPSSADPATASGDTATANGSGDTAPATAPGGPDDVADHLETAAADELFAFIDQEFGSS</sequence>
<dbReference type="GO" id="GO:0006633">
    <property type="term" value="P:fatty acid biosynthetic process"/>
    <property type="evidence" value="ECO:0007669"/>
    <property type="project" value="InterPro"/>
</dbReference>
<dbReference type="InterPro" id="IPR014043">
    <property type="entry name" value="Acyl_transferase_dom"/>
</dbReference>
<dbReference type="InterPro" id="IPR016035">
    <property type="entry name" value="Acyl_Trfase/lysoPLipase"/>
</dbReference>
<dbReference type="GO" id="GO:0004315">
    <property type="term" value="F:3-oxoacyl-[acyl-carrier-protein] synthase activity"/>
    <property type="evidence" value="ECO:0007669"/>
    <property type="project" value="InterPro"/>
</dbReference>
<evidence type="ECO:0000256" key="9">
    <source>
        <dbReference type="SAM" id="MobiDB-lite"/>
    </source>
</evidence>
<feature type="domain" description="Carrier" evidence="10">
    <location>
        <begin position="5872"/>
        <end position="5947"/>
    </location>
</feature>
<dbReference type="InterPro" id="IPR013968">
    <property type="entry name" value="PKS_KR"/>
</dbReference>
<evidence type="ECO:0000256" key="2">
    <source>
        <dbReference type="ARBA" id="ARBA00022450"/>
    </source>
</evidence>
<dbReference type="SMART" id="SM00826">
    <property type="entry name" value="PKS_DH"/>
    <property type="match status" value="2"/>
</dbReference>
<dbReference type="InterPro" id="IPR013154">
    <property type="entry name" value="ADH-like_N"/>
</dbReference>
<dbReference type="InterPro" id="IPR011032">
    <property type="entry name" value="GroES-like_sf"/>
</dbReference>
<dbReference type="SUPFAM" id="SSF55048">
    <property type="entry name" value="Probable ACP-binding domain of malonyl-CoA ACP transacylase"/>
    <property type="match status" value="4"/>
</dbReference>
<dbReference type="Gene3D" id="3.10.129.110">
    <property type="entry name" value="Polyketide synthase dehydratase"/>
    <property type="match status" value="2"/>
</dbReference>
<dbReference type="Proteomes" id="UP000236520">
    <property type="component" value="Unassembled WGS sequence"/>
</dbReference>
<dbReference type="SMART" id="SM01294">
    <property type="entry name" value="PKS_PP_betabranch"/>
    <property type="match status" value="4"/>
</dbReference>
<dbReference type="FunFam" id="3.90.180.10:FF:000032">
    <property type="entry name" value="Probable polyketide synthase pks1"/>
    <property type="match status" value="1"/>
</dbReference>
<evidence type="ECO:0000259" key="12">
    <source>
        <dbReference type="PROSITE" id="PS52019"/>
    </source>
</evidence>
<dbReference type="InterPro" id="IPR014030">
    <property type="entry name" value="Ketoacyl_synth_N"/>
</dbReference>
<feature type="domain" description="Ketosynthase family 3 (KS3)" evidence="11">
    <location>
        <begin position="1048"/>
        <end position="1475"/>
    </location>
</feature>
<evidence type="ECO:0000256" key="3">
    <source>
        <dbReference type="ARBA" id="ARBA00022553"/>
    </source>
</evidence>
<dbReference type="InterPro" id="IPR014031">
    <property type="entry name" value="Ketoacyl_synth_C"/>
</dbReference>
<dbReference type="InterPro" id="IPR001227">
    <property type="entry name" value="Ac_transferase_dom_sf"/>
</dbReference>
<dbReference type="InterPro" id="IPR057326">
    <property type="entry name" value="KR_dom"/>
</dbReference>
<dbReference type="FunFam" id="3.40.47.10:FF:000019">
    <property type="entry name" value="Polyketide synthase type I"/>
    <property type="match status" value="3"/>
</dbReference>
<dbReference type="FunFam" id="1.10.1200.10:FF:000007">
    <property type="entry name" value="Probable polyketide synthase pks17"/>
    <property type="match status" value="3"/>
</dbReference>
<dbReference type="Pfam" id="PF13602">
    <property type="entry name" value="ADH_zinc_N_2"/>
    <property type="match status" value="1"/>
</dbReference>
<dbReference type="PROSITE" id="PS00606">
    <property type="entry name" value="KS3_1"/>
    <property type="match status" value="3"/>
</dbReference>
<dbReference type="PROSITE" id="PS52019">
    <property type="entry name" value="PKS_MFAS_DH"/>
    <property type="match status" value="2"/>
</dbReference>
<dbReference type="InterPro" id="IPR049900">
    <property type="entry name" value="PKS_mFAS_DH"/>
</dbReference>